<proteinExistence type="predicted"/>
<dbReference type="AlphaFoldDB" id="H5XV95"/>
<dbReference type="InterPro" id="IPR058240">
    <property type="entry name" value="rSAM_sf"/>
</dbReference>
<dbReference type="Gene3D" id="3.20.20.70">
    <property type="entry name" value="Aldolase class I"/>
    <property type="match status" value="1"/>
</dbReference>
<keyword evidence="2" id="KW-1185">Reference proteome</keyword>
<organism evidence="1 2">
    <name type="scientific">Desulfosporosinus youngiae DSM 17734</name>
    <dbReference type="NCBI Taxonomy" id="768710"/>
    <lineage>
        <taxon>Bacteria</taxon>
        <taxon>Bacillati</taxon>
        <taxon>Bacillota</taxon>
        <taxon>Clostridia</taxon>
        <taxon>Eubacteriales</taxon>
        <taxon>Desulfitobacteriaceae</taxon>
        <taxon>Desulfosporosinus</taxon>
    </lineage>
</organism>
<reference evidence="1 2" key="1">
    <citation type="submission" date="2011-11" db="EMBL/GenBank/DDBJ databases">
        <title>The Noncontiguous Finished genome of Desulfosporosinus youngiae DSM 17734.</title>
        <authorList>
            <consortium name="US DOE Joint Genome Institute (JGI-PGF)"/>
            <person name="Lucas S."/>
            <person name="Han J."/>
            <person name="Lapidus A."/>
            <person name="Cheng J.-F."/>
            <person name="Goodwin L."/>
            <person name="Pitluck S."/>
            <person name="Peters L."/>
            <person name="Ovchinnikova G."/>
            <person name="Lu M."/>
            <person name="Land M.L."/>
            <person name="Hauser L."/>
            <person name="Pester M."/>
            <person name="Spring S."/>
            <person name="Ollivier B."/>
            <person name="Rattei T."/>
            <person name="Klenk H.-P."/>
            <person name="Wagner M."/>
            <person name="Loy A."/>
            <person name="Woyke T.J."/>
        </authorList>
    </citation>
    <scope>NUCLEOTIDE SEQUENCE [LARGE SCALE GENOMIC DNA]</scope>
    <source>
        <strain evidence="1 2">DSM 17734</strain>
    </source>
</reference>
<dbReference type="InterPro" id="IPR013785">
    <property type="entry name" value="Aldolase_TIM"/>
</dbReference>
<accession>H5XV95</accession>
<dbReference type="EMBL" id="CM001441">
    <property type="protein sequence ID" value="EHQ89693.1"/>
    <property type="molecule type" value="Genomic_DNA"/>
</dbReference>
<evidence type="ECO:0000313" key="1">
    <source>
        <dbReference type="EMBL" id="EHQ89693.1"/>
    </source>
</evidence>
<gene>
    <name evidence="1" type="ORF">DesyoDRAFT_2627</name>
</gene>
<dbReference type="eggNOG" id="COG0502">
    <property type="taxonomic scope" value="Bacteria"/>
</dbReference>
<evidence type="ECO:0008006" key="3">
    <source>
        <dbReference type="Google" id="ProtNLM"/>
    </source>
</evidence>
<evidence type="ECO:0000313" key="2">
    <source>
        <dbReference type="Proteomes" id="UP000005104"/>
    </source>
</evidence>
<dbReference type="Proteomes" id="UP000005104">
    <property type="component" value="Chromosome"/>
</dbReference>
<dbReference type="RefSeq" id="WP_007783616.1">
    <property type="nucleotide sequence ID" value="NZ_CM001441.1"/>
</dbReference>
<protein>
    <recommendedName>
        <fullName evidence="3">Biotin synthase-like enzyme</fullName>
    </recommendedName>
</protein>
<dbReference type="OrthoDB" id="5405220at2"/>
<dbReference type="SUPFAM" id="SSF102114">
    <property type="entry name" value="Radical SAM enzymes"/>
    <property type="match status" value="1"/>
</dbReference>
<dbReference type="HOGENOM" id="CLU_052149_0_0_9"/>
<dbReference type="STRING" id="768710.DesyoDRAFT_2627"/>
<name>H5XV95_9FIRM</name>
<sequence length="347" mass="38518">MQFNQRLIEILDKVQNYESLTKEDCLHLLNFKETSLEASMIRTVADHLSRQKSENSGVIIGQIGVEVSECEGNCRFCVFGKGHTQFSPRRTTDEEIALKAQEFAGQGDLYGLFLMTMHSYNLDVVLNSVEIVKKNIPDHTQIWVNIGDADIKTWQELKKAGVRGAYHVNRLREGIDTDLSPKVRRSTMEAIVAAGLDLYTCCEPIGPEHSNEEIIDNFFIGIELGCFQHAAMRRIAVPGVPLSVHGQITELRLAQIVAVITLATLNLKSLRYMSVHEPNQAGLLAGANVLTAESGANPRDNNLETSKGRGASMAECRKMLFEAGFTSLRRGDESMVPLNLENLMPTD</sequence>